<dbReference type="InterPro" id="IPR027038">
    <property type="entry name" value="RanGap"/>
</dbReference>
<comment type="caution">
    <text evidence="4">The sequence shown here is derived from an EMBL/GenBank/DDBJ whole genome shotgun (WGS) entry which is preliminary data.</text>
</comment>
<dbReference type="EMBL" id="JAGKQQ010000001">
    <property type="protein sequence ID" value="MBP3959605.1"/>
    <property type="molecule type" value="Genomic_DNA"/>
</dbReference>
<dbReference type="InterPro" id="IPR032675">
    <property type="entry name" value="LRR_dom_sf"/>
</dbReference>
<reference evidence="4 5" key="1">
    <citation type="submission" date="2021-04" db="EMBL/GenBank/DDBJ databases">
        <authorList>
            <person name="Ivanova A."/>
        </authorList>
    </citation>
    <scope>NUCLEOTIDE SEQUENCE [LARGE SCALE GENOMIC DNA]</scope>
    <source>
        <strain evidence="4 5">G18</strain>
    </source>
</reference>
<proteinExistence type="predicted"/>
<dbReference type="InterPro" id="IPR014338">
    <property type="entry name" value="CHP02996_rpt-companion-dom"/>
</dbReference>
<organism evidence="4 5">
    <name type="scientific">Gemmata palustris</name>
    <dbReference type="NCBI Taxonomy" id="2822762"/>
    <lineage>
        <taxon>Bacteria</taxon>
        <taxon>Pseudomonadati</taxon>
        <taxon>Planctomycetota</taxon>
        <taxon>Planctomycetia</taxon>
        <taxon>Gemmatales</taxon>
        <taxon>Gemmataceae</taxon>
        <taxon>Gemmata</taxon>
    </lineage>
</organism>
<keyword evidence="3" id="KW-0677">Repeat</keyword>
<dbReference type="Pfam" id="PF13516">
    <property type="entry name" value="LRR_6"/>
    <property type="match status" value="1"/>
</dbReference>
<dbReference type="NCBIfam" id="TIGR02996">
    <property type="entry name" value="rpt_mate_G_obs"/>
    <property type="match status" value="1"/>
</dbReference>
<keyword evidence="1" id="KW-0343">GTPase activation</keyword>
<protein>
    <submittedName>
        <fullName evidence="4">TIGR02996 domain-containing protein</fullName>
    </submittedName>
</protein>
<evidence type="ECO:0000256" key="1">
    <source>
        <dbReference type="ARBA" id="ARBA00022468"/>
    </source>
</evidence>
<evidence type="ECO:0000256" key="3">
    <source>
        <dbReference type="ARBA" id="ARBA00022737"/>
    </source>
</evidence>
<gene>
    <name evidence="4" type="ORF">J8F10_30540</name>
</gene>
<dbReference type="PANTHER" id="PTHR24113">
    <property type="entry name" value="RAN GTPASE-ACTIVATING PROTEIN 1"/>
    <property type="match status" value="1"/>
</dbReference>
<dbReference type="SMART" id="SM00368">
    <property type="entry name" value="LRR_RI"/>
    <property type="match status" value="3"/>
</dbReference>
<name>A0ABS5C0U4_9BACT</name>
<sequence>MSTARPELLALLDAVKDHPDDDTPRLVLADWLDEQENSLDAARANFIRRDIGRAPELLVRSRTLTEAEEAERLFPLWLGPVAALGSGRFERGLPVLSISGPRLLKPDVPALLASEEFAFVQCLHLVEAGGARMPAMTAVPEFQHVPALSAHPFTPLGTHSAAKFFGSPNLGGMRQIALRGVYPGAVGMQALAANPALARLRKLALAHNKLVDKSVTALAVGKHLARLEVLDLSDNNIGDAGARALVESQTLANLRELNLQENSRLTDGGKAALRERFGHRVNLTSQLFS</sequence>
<dbReference type="Gene3D" id="3.80.10.10">
    <property type="entry name" value="Ribonuclease Inhibitor"/>
    <property type="match status" value="1"/>
</dbReference>
<accession>A0ABS5C0U4</accession>
<dbReference type="SUPFAM" id="SSF52047">
    <property type="entry name" value="RNI-like"/>
    <property type="match status" value="1"/>
</dbReference>
<dbReference type="RefSeq" id="WP_210660319.1">
    <property type="nucleotide sequence ID" value="NZ_JAGKQQ010000001.1"/>
</dbReference>
<evidence type="ECO:0000256" key="2">
    <source>
        <dbReference type="ARBA" id="ARBA00022614"/>
    </source>
</evidence>
<keyword evidence="5" id="KW-1185">Reference proteome</keyword>
<evidence type="ECO:0000313" key="5">
    <source>
        <dbReference type="Proteomes" id="UP000676565"/>
    </source>
</evidence>
<evidence type="ECO:0000313" key="4">
    <source>
        <dbReference type="EMBL" id="MBP3959605.1"/>
    </source>
</evidence>
<dbReference type="PANTHER" id="PTHR24113:SF12">
    <property type="entry name" value="RAN GTPASE-ACTIVATING PROTEIN 1"/>
    <property type="match status" value="1"/>
</dbReference>
<keyword evidence="2" id="KW-0433">Leucine-rich repeat</keyword>
<dbReference type="InterPro" id="IPR001611">
    <property type="entry name" value="Leu-rich_rpt"/>
</dbReference>
<dbReference type="Proteomes" id="UP000676565">
    <property type="component" value="Unassembled WGS sequence"/>
</dbReference>